<name>W7X651_TETTS</name>
<comment type="subcellular location">
    <subcellularLocation>
        <location evidence="1">Mitochondrion inner membrane</location>
        <topology evidence="1">Peripheral membrane protein</topology>
        <orientation evidence="1">Intermembrane side</orientation>
    </subcellularLocation>
</comment>
<dbReference type="FunCoup" id="W7X651">
    <property type="interactions" value="412"/>
</dbReference>
<keyword evidence="1" id="KW-0496">Mitochondrion</keyword>
<feature type="region of interest" description="Disordered" evidence="2">
    <location>
        <begin position="1"/>
        <end position="24"/>
    </location>
</feature>
<dbReference type="InParanoid" id="W7X651"/>
<keyword evidence="1" id="KW-0143">Chaperone</keyword>
<dbReference type="InterPro" id="IPR035427">
    <property type="entry name" value="Tim10-like_dom_sf"/>
</dbReference>
<evidence type="ECO:0000259" key="3">
    <source>
        <dbReference type="Pfam" id="PF02953"/>
    </source>
</evidence>
<keyword evidence="1" id="KW-0653">Protein transport</keyword>
<accession>W7X651</accession>
<reference evidence="5" key="1">
    <citation type="journal article" date="2006" name="PLoS Biol.">
        <title>Macronuclear genome sequence of the ciliate Tetrahymena thermophila, a model eukaryote.</title>
        <authorList>
            <person name="Eisen J.A."/>
            <person name="Coyne R.S."/>
            <person name="Wu M."/>
            <person name="Wu D."/>
            <person name="Thiagarajan M."/>
            <person name="Wortman J.R."/>
            <person name="Badger J.H."/>
            <person name="Ren Q."/>
            <person name="Amedeo P."/>
            <person name="Jones K.M."/>
            <person name="Tallon L.J."/>
            <person name="Delcher A.L."/>
            <person name="Salzberg S.L."/>
            <person name="Silva J.C."/>
            <person name="Haas B.J."/>
            <person name="Majoros W.H."/>
            <person name="Farzad M."/>
            <person name="Carlton J.M."/>
            <person name="Smith R.K. Jr."/>
            <person name="Garg J."/>
            <person name="Pearlman R.E."/>
            <person name="Karrer K.M."/>
            <person name="Sun L."/>
            <person name="Manning G."/>
            <person name="Elde N.C."/>
            <person name="Turkewitz A.P."/>
            <person name="Asai D.J."/>
            <person name="Wilkes D.E."/>
            <person name="Wang Y."/>
            <person name="Cai H."/>
            <person name="Collins K."/>
            <person name="Stewart B.A."/>
            <person name="Lee S.R."/>
            <person name="Wilamowska K."/>
            <person name="Weinberg Z."/>
            <person name="Ruzzo W.L."/>
            <person name="Wloga D."/>
            <person name="Gaertig J."/>
            <person name="Frankel J."/>
            <person name="Tsao C.-C."/>
            <person name="Gorovsky M.A."/>
            <person name="Keeling P.J."/>
            <person name="Waller R.F."/>
            <person name="Patron N.J."/>
            <person name="Cherry J.M."/>
            <person name="Stover N.A."/>
            <person name="Krieger C.J."/>
            <person name="del Toro C."/>
            <person name="Ryder H.F."/>
            <person name="Williamson S.C."/>
            <person name="Barbeau R.A."/>
            <person name="Hamilton E.P."/>
            <person name="Orias E."/>
        </authorList>
    </citation>
    <scope>NUCLEOTIDE SEQUENCE [LARGE SCALE GENOMIC DNA]</scope>
    <source>
        <strain evidence="5">SB210</strain>
    </source>
</reference>
<dbReference type="Pfam" id="PF02953">
    <property type="entry name" value="zf-Tim10_DDP"/>
    <property type="match status" value="1"/>
</dbReference>
<sequence length="93" mass="11179">MFSRFKKTSEDQNSNASQTNQEDLQKLAKEQKEYINKDFKQRVQLYQIDKCFNQCVKSFMEKLFTPYEKECLQNCIQNMVGFEIEFNNALEEI</sequence>
<comment type="function">
    <text evidence="1">Mitochondrial intermembrane chaperone that participates in the import and insertion of some multi-pass transmembrane proteins into the mitochondrial inner membrane. Also required for the transfer of beta-barrel precursors from the TOM complex to the sorting and assembly machinery (SAM complex) of the outer membrane. Acts as a chaperone-like protein that protects the hydrophobic precursors from aggregation and guide them through the mitochondrial intermembrane space.</text>
</comment>
<dbReference type="InterPro" id="IPR004217">
    <property type="entry name" value="Tim10-like"/>
</dbReference>
<organism evidence="4 5">
    <name type="scientific">Tetrahymena thermophila (strain SB210)</name>
    <dbReference type="NCBI Taxonomy" id="312017"/>
    <lineage>
        <taxon>Eukaryota</taxon>
        <taxon>Sar</taxon>
        <taxon>Alveolata</taxon>
        <taxon>Ciliophora</taxon>
        <taxon>Intramacronucleata</taxon>
        <taxon>Oligohymenophorea</taxon>
        <taxon>Hymenostomatida</taxon>
        <taxon>Tetrahymenina</taxon>
        <taxon>Tetrahymenidae</taxon>
        <taxon>Tetrahymena</taxon>
    </lineage>
</organism>
<dbReference type="OrthoDB" id="282240at2759"/>
<keyword evidence="1" id="KW-1015">Disulfide bond</keyword>
<feature type="domain" description="Tim10-like" evidence="3">
    <location>
        <begin position="49"/>
        <end position="79"/>
    </location>
</feature>
<comment type="similarity">
    <text evidence="1">Belongs to the small Tim family.</text>
</comment>
<dbReference type="SUPFAM" id="SSF144122">
    <property type="entry name" value="Tim10-like"/>
    <property type="match status" value="1"/>
</dbReference>
<keyword evidence="1" id="KW-0811">Translocation</keyword>
<comment type="subunit">
    <text evidence="1">Heterohexamer.</text>
</comment>
<comment type="domain">
    <text evidence="1">The twin CX3C motif contains 4 conserved Cys residues that form 2 disulfide bonds in the mitochondrial intermembrane space.</text>
</comment>
<dbReference type="Proteomes" id="UP000009168">
    <property type="component" value="Unassembled WGS sequence"/>
</dbReference>
<evidence type="ECO:0000256" key="1">
    <source>
        <dbReference type="RuleBase" id="RU367043"/>
    </source>
</evidence>
<keyword evidence="1" id="KW-0813">Transport</keyword>
<proteinExistence type="inferred from homology"/>
<feature type="compositionally biased region" description="Polar residues" evidence="2">
    <location>
        <begin position="11"/>
        <end position="22"/>
    </location>
</feature>
<dbReference type="KEGG" id="tet:TTHERM_001109782"/>
<dbReference type="EMBL" id="GG662565">
    <property type="protein sequence ID" value="EWS72877.1"/>
    <property type="molecule type" value="Genomic_DNA"/>
</dbReference>
<evidence type="ECO:0000256" key="2">
    <source>
        <dbReference type="SAM" id="MobiDB-lite"/>
    </source>
</evidence>
<dbReference type="GO" id="GO:0005743">
    <property type="term" value="C:mitochondrial inner membrane"/>
    <property type="evidence" value="ECO:0007669"/>
    <property type="project" value="UniProtKB-SubCell"/>
</dbReference>
<gene>
    <name evidence="4" type="ORF">TTHERM_001109782</name>
</gene>
<dbReference type="Gene3D" id="1.10.287.810">
    <property type="entry name" value="Mitochondrial import inner membrane translocase subunit tim13 like domains"/>
    <property type="match status" value="1"/>
</dbReference>
<evidence type="ECO:0000313" key="4">
    <source>
        <dbReference type="EMBL" id="EWS72877.1"/>
    </source>
</evidence>
<keyword evidence="1" id="KW-0472">Membrane</keyword>
<dbReference type="RefSeq" id="XP_012654584.1">
    <property type="nucleotide sequence ID" value="XM_012799130.1"/>
</dbReference>
<dbReference type="GO" id="GO:0015031">
    <property type="term" value="P:protein transport"/>
    <property type="evidence" value="ECO:0007669"/>
    <property type="project" value="UniProtKB-KW"/>
</dbReference>
<dbReference type="GeneID" id="24441723"/>
<keyword evidence="5" id="KW-1185">Reference proteome</keyword>
<dbReference type="AlphaFoldDB" id="W7X651"/>
<evidence type="ECO:0000313" key="5">
    <source>
        <dbReference type="Proteomes" id="UP000009168"/>
    </source>
</evidence>
<protein>
    <recommendedName>
        <fullName evidence="1">Mitochondrial import inner membrane translocase subunit</fullName>
    </recommendedName>
</protein>
<keyword evidence="1" id="KW-0999">Mitochondrion inner membrane</keyword>